<dbReference type="eggNOG" id="ENOG502SPPE">
    <property type="taxonomic scope" value="Eukaryota"/>
</dbReference>
<feature type="region of interest" description="Disordered" evidence="1">
    <location>
        <begin position="502"/>
        <end position="527"/>
    </location>
</feature>
<feature type="region of interest" description="Disordered" evidence="1">
    <location>
        <begin position="271"/>
        <end position="353"/>
    </location>
</feature>
<proteinExistence type="predicted"/>
<gene>
    <name evidence="2" type="ORF">TSTA_010550</name>
</gene>
<protein>
    <recommendedName>
        <fullName evidence="4">Mucin</fullName>
    </recommendedName>
</protein>
<reference evidence="3" key="1">
    <citation type="journal article" date="2015" name="Genome Announc.">
        <title>Genome sequence of the AIDS-associated pathogen Penicillium marneffei (ATCC18224) and its near taxonomic relative Talaromyces stipitatus (ATCC10500).</title>
        <authorList>
            <person name="Nierman W.C."/>
            <person name="Fedorova-Abrams N.D."/>
            <person name="Andrianopoulos A."/>
        </authorList>
    </citation>
    <scope>NUCLEOTIDE SEQUENCE [LARGE SCALE GENOMIC DNA]</scope>
    <source>
        <strain evidence="3">ATCC 10500 / CBS 375.48 / QM 6759 / NRRL 1006</strain>
    </source>
</reference>
<feature type="compositionally biased region" description="Low complexity" evidence="1">
    <location>
        <begin position="422"/>
        <end position="433"/>
    </location>
</feature>
<feature type="compositionally biased region" description="Basic residues" evidence="1">
    <location>
        <begin position="295"/>
        <end position="305"/>
    </location>
</feature>
<dbReference type="RefSeq" id="XP_002483172.1">
    <property type="nucleotide sequence ID" value="XM_002483127.1"/>
</dbReference>
<feature type="compositionally biased region" description="Polar residues" evidence="1">
    <location>
        <begin position="172"/>
        <end position="186"/>
    </location>
</feature>
<dbReference type="EMBL" id="EQ962656">
    <property type="protein sequence ID" value="EED15938.1"/>
    <property type="molecule type" value="Genomic_DNA"/>
</dbReference>
<dbReference type="VEuPathDB" id="FungiDB:TSTA_010550"/>
<accession>B8MG71</accession>
<keyword evidence="3" id="KW-1185">Reference proteome</keyword>
<dbReference type="HOGENOM" id="CLU_008913_2_0_1"/>
<dbReference type="AlphaFoldDB" id="B8MG71"/>
<feature type="compositionally biased region" description="Low complexity" evidence="1">
    <location>
        <begin position="309"/>
        <end position="349"/>
    </location>
</feature>
<evidence type="ECO:0000256" key="1">
    <source>
        <dbReference type="SAM" id="MobiDB-lite"/>
    </source>
</evidence>
<evidence type="ECO:0008006" key="4">
    <source>
        <dbReference type="Google" id="ProtNLM"/>
    </source>
</evidence>
<dbReference type="OrthoDB" id="5380370at2759"/>
<feature type="region of interest" description="Disordered" evidence="1">
    <location>
        <begin position="172"/>
        <end position="192"/>
    </location>
</feature>
<feature type="compositionally biased region" description="Polar residues" evidence="1">
    <location>
        <begin position="576"/>
        <end position="595"/>
    </location>
</feature>
<organism evidence="2 3">
    <name type="scientific">Talaromyces stipitatus (strain ATCC 10500 / CBS 375.48 / QM 6759 / NRRL 1006)</name>
    <name type="common">Penicillium stipitatum</name>
    <dbReference type="NCBI Taxonomy" id="441959"/>
    <lineage>
        <taxon>Eukaryota</taxon>
        <taxon>Fungi</taxon>
        <taxon>Dikarya</taxon>
        <taxon>Ascomycota</taxon>
        <taxon>Pezizomycotina</taxon>
        <taxon>Eurotiomycetes</taxon>
        <taxon>Eurotiomycetidae</taxon>
        <taxon>Eurotiales</taxon>
        <taxon>Trichocomaceae</taxon>
        <taxon>Talaromyces</taxon>
        <taxon>Talaromyces sect. Talaromyces</taxon>
    </lineage>
</organism>
<dbReference type="Proteomes" id="UP000001745">
    <property type="component" value="Unassembled WGS sequence"/>
</dbReference>
<dbReference type="InParanoid" id="B8MG71"/>
<name>B8MG71_TALSN</name>
<dbReference type="GeneID" id="8109828"/>
<evidence type="ECO:0000313" key="2">
    <source>
        <dbReference type="EMBL" id="EED15938.1"/>
    </source>
</evidence>
<feature type="compositionally biased region" description="Low complexity" evidence="1">
    <location>
        <begin position="282"/>
        <end position="291"/>
    </location>
</feature>
<evidence type="ECO:0000313" key="3">
    <source>
        <dbReference type="Proteomes" id="UP000001745"/>
    </source>
</evidence>
<sequence length="694" mass="77853">MEDMPVSSRADFESLPPAVQRKGKRSSIAIALSIIDVNVFDKSIGKTDDCGGSWMQLVPFALTASSRALTFSSWSKLQPRHPPQLHLLHLLRISSSCTSTRSCKRGSLKTINQIVLSIQATSETLQILLVGLGQPSQASLHPRHHAQPVHESTAKLPLPISHHSRARIITPSSSTSSLAHQGQQKQRSPRQKLHLRRISPLTARRGTSNRLTRLPVGNDLALVNEYLQCFHSLPPKIQKVIFSPEEQQILQRIAPTATITDAADRALFRLEERRRTGRRRQSLGTVSTSSDRLARRGRRHRRRSRLDRPSSTIRSSLRSSVPSSLPSTSAEDPFADTTDAIETTDTVADPNDSGIEMEESILDSFRWLDEDEELDLSLDSYHKYVADTALSSQHVQQSPRRMPSFRRTLSLAKNRNSIFMGSSGRGLSSSQSSTLHFSAAGSGAHNNNNRTDNYHGRHAPHRSTSSIDPAAQYYQDPEARLKLRVYLASPQKFDEAIEFGFPSLDKENSDTNNPRRHNNNRDSKRISQISASTHGTHGWTFLDDDTSIDLSLFDLTDPPPQTQQSKKSRRSHDKTTLSPNIRELTTSHSRSSSTIDPHLHRRPHPLKPIEGNVNGNPRPATGGHRREMTLKMTLTRPDLRTASDIGPYGHDRHDDPLRLAELPPADESCNIWDDIPEEKGVVKKMWRKLRSWRD</sequence>
<feature type="region of interest" description="Disordered" evidence="1">
    <location>
        <begin position="422"/>
        <end position="468"/>
    </location>
</feature>
<feature type="region of interest" description="Disordered" evidence="1">
    <location>
        <begin position="552"/>
        <end position="624"/>
    </location>
</feature>